<dbReference type="AlphaFoldDB" id="A0A1J5QFZ2"/>
<keyword evidence="2" id="KW-0472">Membrane</keyword>
<keyword evidence="1" id="KW-0175">Coiled coil</keyword>
<organism evidence="3">
    <name type="scientific">mine drainage metagenome</name>
    <dbReference type="NCBI Taxonomy" id="410659"/>
    <lineage>
        <taxon>unclassified sequences</taxon>
        <taxon>metagenomes</taxon>
        <taxon>ecological metagenomes</taxon>
    </lineage>
</organism>
<name>A0A1J5QFZ2_9ZZZZ</name>
<feature type="transmembrane region" description="Helical" evidence="2">
    <location>
        <begin position="89"/>
        <end position="109"/>
    </location>
</feature>
<proteinExistence type="predicted"/>
<evidence type="ECO:0000256" key="1">
    <source>
        <dbReference type="SAM" id="Coils"/>
    </source>
</evidence>
<dbReference type="EMBL" id="MLJW01002352">
    <property type="protein sequence ID" value="OIQ74885.1"/>
    <property type="molecule type" value="Genomic_DNA"/>
</dbReference>
<accession>A0A1J5QFZ2</accession>
<keyword evidence="2" id="KW-1133">Transmembrane helix</keyword>
<comment type="caution">
    <text evidence="3">The sequence shown here is derived from an EMBL/GenBank/DDBJ whole genome shotgun (WGS) entry which is preliminary data.</text>
</comment>
<sequence length="110" mass="11883">MPAAWITAIGTALPYIESVAKIALPAFKQRKSDKEAVDLQQKQIEELQTAVTHNAEHLRALAQQLQTALGALEQASVQLAAAQRRQRRLSLVALALAGAALALGLAHWLR</sequence>
<evidence type="ECO:0000256" key="2">
    <source>
        <dbReference type="SAM" id="Phobius"/>
    </source>
</evidence>
<protein>
    <submittedName>
        <fullName evidence="3">Uncharacterized protein</fullName>
    </submittedName>
</protein>
<evidence type="ECO:0000313" key="3">
    <source>
        <dbReference type="EMBL" id="OIQ74885.1"/>
    </source>
</evidence>
<gene>
    <name evidence="3" type="ORF">GALL_434570</name>
</gene>
<reference evidence="3" key="1">
    <citation type="submission" date="2016-10" db="EMBL/GenBank/DDBJ databases">
        <title>Sequence of Gallionella enrichment culture.</title>
        <authorList>
            <person name="Poehlein A."/>
            <person name="Muehling M."/>
            <person name="Daniel R."/>
        </authorList>
    </citation>
    <scope>NUCLEOTIDE SEQUENCE</scope>
</reference>
<feature type="coiled-coil region" evidence="1">
    <location>
        <begin position="30"/>
        <end position="85"/>
    </location>
</feature>
<keyword evidence="2" id="KW-0812">Transmembrane</keyword>